<evidence type="ECO:0000256" key="1">
    <source>
        <dbReference type="ARBA" id="ARBA00004571"/>
    </source>
</evidence>
<dbReference type="GO" id="GO:0034220">
    <property type="term" value="P:monoatomic ion transmembrane transport"/>
    <property type="evidence" value="ECO:0007669"/>
    <property type="project" value="InterPro"/>
</dbReference>
<dbReference type="PANTHER" id="PTHR34501">
    <property type="entry name" value="PROTEIN YDDL-RELATED"/>
    <property type="match status" value="1"/>
</dbReference>
<dbReference type="KEGG" id="hed:TPER_HE00192"/>
<dbReference type="PANTHER" id="PTHR34501:SF2">
    <property type="entry name" value="OUTER MEMBRANE PORIN F-RELATED"/>
    <property type="match status" value="1"/>
</dbReference>
<feature type="chain" id="PRO_5007513672" evidence="5">
    <location>
        <begin position="22"/>
        <end position="374"/>
    </location>
</feature>
<dbReference type="Pfam" id="PF00267">
    <property type="entry name" value="Porin_1"/>
    <property type="match status" value="1"/>
</dbReference>
<dbReference type="Proteomes" id="UP000095477">
    <property type="component" value="Chromosome I"/>
</dbReference>
<dbReference type="CDD" id="cd00342">
    <property type="entry name" value="gram_neg_porins"/>
    <property type="match status" value="1"/>
</dbReference>
<evidence type="ECO:0000313" key="7">
    <source>
        <dbReference type="Proteomes" id="UP000095477"/>
    </source>
</evidence>
<name>A0A143WTQ8_9ENTR</name>
<dbReference type="SUPFAM" id="SSF56935">
    <property type="entry name" value="Porins"/>
    <property type="match status" value="1"/>
</dbReference>
<dbReference type="EMBL" id="LN999835">
    <property type="protein sequence ID" value="CUX97130.1"/>
    <property type="molecule type" value="Genomic_DNA"/>
</dbReference>
<dbReference type="InterPro" id="IPR033900">
    <property type="entry name" value="Gram_neg_porin_domain"/>
</dbReference>
<dbReference type="PATRIC" id="fig|1778263.3.peg.192"/>
<dbReference type="GO" id="GO:0009279">
    <property type="term" value="C:cell outer membrane"/>
    <property type="evidence" value="ECO:0007669"/>
    <property type="project" value="UniProtKB-SubCell"/>
</dbReference>
<dbReference type="PRINTS" id="PR00182">
    <property type="entry name" value="ECOLNEIPORIN"/>
</dbReference>
<proteinExistence type="inferred from homology"/>
<organism evidence="6 7">
    <name type="scientific">Candidatus Hoaglandella endobia</name>
    <dbReference type="NCBI Taxonomy" id="1778263"/>
    <lineage>
        <taxon>Bacteria</taxon>
        <taxon>Pseudomonadati</taxon>
        <taxon>Pseudomonadota</taxon>
        <taxon>Gammaproteobacteria</taxon>
        <taxon>Enterobacterales</taxon>
        <taxon>Enterobacteriaceae</taxon>
        <taxon>Candidatus Hoaglandella</taxon>
    </lineage>
</organism>
<dbReference type="InterPro" id="IPR050298">
    <property type="entry name" value="Gram-neg_bact_OMP"/>
</dbReference>
<dbReference type="OrthoDB" id="7055111at2"/>
<accession>A0A143WTQ8</accession>
<dbReference type="InterPro" id="IPR001702">
    <property type="entry name" value="Porin_Gram-ve"/>
</dbReference>
<evidence type="ECO:0000256" key="5">
    <source>
        <dbReference type="SAM" id="SignalP"/>
    </source>
</evidence>
<comment type="similarity">
    <text evidence="2">Belongs to the Gram-negative porin family.</text>
</comment>
<evidence type="ECO:0000256" key="4">
    <source>
        <dbReference type="ARBA" id="ARBA00023136"/>
    </source>
</evidence>
<evidence type="ECO:0000256" key="3">
    <source>
        <dbReference type="ARBA" id="ARBA00022729"/>
    </source>
</evidence>
<sequence precursor="true">MKLKYLAVFFLAILITDTTNAIELYNKYGNKLDFFGKLNSTRYTSGDNDQNGDRSFASLGFRGETQISDGLIGFGTWEQKILARHTENQGDQENITYLGFAGLQFGDIGSIDYGRNYGVLYDVGAWTDVMPELGGTTTINDNLISGRANGVFTYRNKNLFGVIDGLNFALQFQGKKDYTQNKGRSLREANGDVYGISVTYNLGNGVSTSAAYANGKRTVGQRSLHFGSLMENNSRKAQAYSLGLKYDVNNLYLAALYNETRNMTPVGKFTKDDWNHKFYGFAKKAKNIELVAQYQFDFGMRSSLGYTQSKISNNIESKKQDIKKYIELGASYSFNKNMLAFVDYRINLLAKDNFTKKAHISTNDIVALGMTYMF</sequence>
<dbReference type="PRINTS" id="PR00183">
    <property type="entry name" value="ECOLIPORIN"/>
</dbReference>
<dbReference type="GO" id="GO:0015288">
    <property type="term" value="F:porin activity"/>
    <property type="evidence" value="ECO:0007669"/>
    <property type="project" value="InterPro"/>
</dbReference>
<dbReference type="STRING" id="1778263.TPER_HE00192"/>
<reference evidence="7" key="1">
    <citation type="submission" date="2016-01" db="EMBL/GenBank/DDBJ databases">
        <authorList>
            <person name="Husnik F."/>
        </authorList>
    </citation>
    <scope>NUCLEOTIDE SEQUENCE [LARGE SCALE GENOMIC DNA]</scope>
</reference>
<gene>
    <name evidence="6" type="primary">ompC</name>
    <name evidence="6" type="ORF">TPER_HE00192</name>
</gene>
<comment type="subcellular location">
    <subcellularLocation>
        <location evidence="1">Cell outer membrane</location>
        <topology evidence="1">Multi-pass membrane protein</topology>
    </subcellularLocation>
</comment>
<dbReference type="Gene3D" id="2.40.160.10">
    <property type="entry name" value="Porin"/>
    <property type="match status" value="1"/>
</dbReference>
<dbReference type="InterPro" id="IPR001897">
    <property type="entry name" value="Porin_gammaproteobac"/>
</dbReference>
<protein>
    <submittedName>
        <fullName evidence="6">Outer membrane protein C</fullName>
    </submittedName>
</protein>
<dbReference type="InterPro" id="IPR023614">
    <property type="entry name" value="Porin_dom_sf"/>
</dbReference>
<feature type="signal peptide" evidence="5">
    <location>
        <begin position="1"/>
        <end position="21"/>
    </location>
</feature>
<evidence type="ECO:0000256" key="2">
    <source>
        <dbReference type="ARBA" id="ARBA00007539"/>
    </source>
</evidence>
<keyword evidence="4" id="KW-0472">Membrane</keyword>
<dbReference type="RefSeq" id="WP_067567656.1">
    <property type="nucleotide sequence ID" value="NZ_LN999835.1"/>
</dbReference>
<keyword evidence="3 5" id="KW-0732">Signal</keyword>
<dbReference type="AlphaFoldDB" id="A0A143WTQ8"/>
<evidence type="ECO:0000313" key="6">
    <source>
        <dbReference type="EMBL" id="CUX97130.1"/>
    </source>
</evidence>
<keyword evidence="7" id="KW-1185">Reference proteome</keyword>